<dbReference type="STRING" id="47884.SAMN04490203_2092"/>
<evidence type="ECO:0000259" key="5">
    <source>
        <dbReference type="Pfam" id="PF00389"/>
    </source>
</evidence>
<accession>A0A0J6GLC9</accession>
<evidence type="ECO:0000313" key="8">
    <source>
        <dbReference type="EMBL" id="SEC26439.1"/>
    </source>
</evidence>
<keyword evidence="2 4" id="KW-0560">Oxidoreductase</keyword>
<dbReference type="SUPFAM" id="SSF51735">
    <property type="entry name" value="NAD(P)-binding Rossmann-fold domains"/>
    <property type="match status" value="1"/>
</dbReference>
<dbReference type="GO" id="GO:0016618">
    <property type="term" value="F:hydroxypyruvate reductase [NAD(P)H] activity"/>
    <property type="evidence" value="ECO:0007669"/>
    <property type="project" value="UniProtKB-EC"/>
</dbReference>
<dbReference type="GO" id="GO:0051287">
    <property type="term" value="F:NAD binding"/>
    <property type="evidence" value="ECO:0007669"/>
    <property type="project" value="InterPro"/>
</dbReference>
<dbReference type="InterPro" id="IPR036291">
    <property type="entry name" value="NAD(P)-bd_dom_sf"/>
</dbReference>
<dbReference type="PANTHER" id="PTHR10996:SF283">
    <property type="entry name" value="GLYOXYLATE_HYDROXYPYRUVATE REDUCTASE B"/>
    <property type="match status" value="1"/>
</dbReference>
<keyword evidence="10" id="KW-1185">Reference proteome</keyword>
<evidence type="ECO:0000259" key="6">
    <source>
        <dbReference type="Pfam" id="PF02826"/>
    </source>
</evidence>
<dbReference type="GO" id="GO:0030267">
    <property type="term" value="F:glyoxylate reductase (NADPH) activity"/>
    <property type="evidence" value="ECO:0007669"/>
    <property type="project" value="UniProtKB-EC"/>
</dbReference>
<proteinExistence type="inferred from homology"/>
<dbReference type="PATRIC" id="fig|47884.3.peg.2245"/>
<feature type="domain" description="D-isomer specific 2-hydroxyacid dehydrogenase catalytic" evidence="5">
    <location>
        <begin position="6"/>
        <end position="320"/>
    </location>
</feature>
<dbReference type="Proteomes" id="UP000183155">
    <property type="component" value="Unassembled WGS sequence"/>
</dbReference>
<feature type="domain" description="D-isomer specific 2-hydroxyacid dehydrogenase NAD-binding" evidence="6">
    <location>
        <begin position="110"/>
        <end position="289"/>
    </location>
</feature>
<organism evidence="7 9">
    <name type="scientific">Pseudomonas taetrolens</name>
    <dbReference type="NCBI Taxonomy" id="47884"/>
    <lineage>
        <taxon>Bacteria</taxon>
        <taxon>Pseudomonadati</taxon>
        <taxon>Pseudomonadota</taxon>
        <taxon>Gammaproteobacteria</taxon>
        <taxon>Pseudomonadales</taxon>
        <taxon>Pseudomonadaceae</taxon>
        <taxon>Pseudomonas</taxon>
    </lineage>
</organism>
<dbReference type="AlphaFoldDB" id="A0A0J6GLC9"/>
<dbReference type="Gene3D" id="3.40.50.720">
    <property type="entry name" value="NAD(P)-binding Rossmann-like Domain"/>
    <property type="match status" value="2"/>
</dbReference>
<comment type="similarity">
    <text evidence="1 4">Belongs to the D-isomer specific 2-hydroxyacid dehydrogenase family.</text>
</comment>
<keyword evidence="3" id="KW-0520">NAD</keyword>
<comment type="caution">
    <text evidence="7">The sequence shown here is derived from an EMBL/GenBank/DDBJ whole genome shotgun (WGS) entry which is preliminary data.</text>
</comment>
<protein>
    <submittedName>
        <fullName evidence="7">Bifunctional glyoxylate/hydroxypyruvate reductase B</fullName>
        <ecNumber evidence="7">1.1.1.79</ecNumber>
        <ecNumber evidence="7">1.1.1.81</ecNumber>
    </submittedName>
    <submittedName>
        <fullName evidence="8">Phosphogluconate 2-dehydrogenase</fullName>
    </submittedName>
</protein>
<dbReference type="Pfam" id="PF00389">
    <property type="entry name" value="2-Hacid_dh"/>
    <property type="match status" value="1"/>
</dbReference>
<dbReference type="EC" id="1.1.1.79" evidence="7"/>
<dbReference type="EC" id="1.1.1.81" evidence="7"/>
<sequence length="321" mass="34875">MKPNLLIFSRVSSPAVMAELDTLCNVTYCPDPLGADETRFFAALSDAEAMMGASLKLDRSLLERAPKLKVIASVSAGYDNYDLDYLRERGIRLTNTPDAVTETTADTAFLLLMMAARRALEMADLVRQGHWQEKNIPESLFGTDVHGKRLGIIGLGRIGAAIARRGHFGFGMSILYSGQSDKPHLEQTLGAQRVELQQLLAEADFICVCVPLSDKTRQLIGAPEFALMRPQTIFLNVSRGPVVDEAALIDVLQRGSIRAAGLDVFAREPLPADSPLLALKQVLALPHIGSATVEARELMARTAADNLKYALLGHLPPDCVV</sequence>
<dbReference type="Proteomes" id="UP000036395">
    <property type="component" value="Unassembled WGS sequence"/>
</dbReference>
<dbReference type="FunFam" id="3.40.50.720:FF:000462">
    <property type="entry name" value="Glyoxylate reductase (NADP+)"/>
    <property type="match status" value="1"/>
</dbReference>
<dbReference type="InterPro" id="IPR006139">
    <property type="entry name" value="D-isomer_2_OHA_DH_cat_dom"/>
</dbReference>
<evidence type="ECO:0000313" key="10">
    <source>
        <dbReference type="Proteomes" id="UP000183155"/>
    </source>
</evidence>
<name>A0A0J6GLC9_PSETA</name>
<dbReference type="Pfam" id="PF02826">
    <property type="entry name" value="2-Hacid_dh_C"/>
    <property type="match status" value="1"/>
</dbReference>
<dbReference type="EMBL" id="FNRS01000001">
    <property type="protein sequence ID" value="SEC26439.1"/>
    <property type="molecule type" value="Genomic_DNA"/>
</dbReference>
<dbReference type="SUPFAM" id="SSF52283">
    <property type="entry name" value="Formate/glycerate dehydrogenase catalytic domain-like"/>
    <property type="match status" value="1"/>
</dbReference>
<evidence type="ECO:0000256" key="3">
    <source>
        <dbReference type="ARBA" id="ARBA00023027"/>
    </source>
</evidence>
<evidence type="ECO:0000256" key="2">
    <source>
        <dbReference type="ARBA" id="ARBA00023002"/>
    </source>
</evidence>
<dbReference type="OrthoDB" id="9805416at2"/>
<evidence type="ECO:0000313" key="9">
    <source>
        <dbReference type="Proteomes" id="UP000036395"/>
    </source>
</evidence>
<dbReference type="GO" id="GO:0005829">
    <property type="term" value="C:cytosol"/>
    <property type="evidence" value="ECO:0007669"/>
    <property type="project" value="TreeGrafter"/>
</dbReference>
<evidence type="ECO:0000256" key="4">
    <source>
        <dbReference type="RuleBase" id="RU003719"/>
    </source>
</evidence>
<dbReference type="RefSeq" id="WP_048380344.1">
    <property type="nucleotide sequence ID" value="NZ_FNRS01000001.1"/>
</dbReference>
<dbReference type="PANTHER" id="PTHR10996">
    <property type="entry name" value="2-HYDROXYACID DEHYDROGENASE-RELATED"/>
    <property type="match status" value="1"/>
</dbReference>
<evidence type="ECO:0000313" key="7">
    <source>
        <dbReference type="EMBL" id="KMM85486.1"/>
    </source>
</evidence>
<dbReference type="InterPro" id="IPR050223">
    <property type="entry name" value="D-isomer_2-hydroxyacid_DH"/>
</dbReference>
<gene>
    <name evidence="8" type="ORF">SAMN04490203_2092</name>
    <name evidence="7" type="ORF">TU78_09090</name>
</gene>
<dbReference type="CDD" id="cd05301">
    <property type="entry name" value="GDH"/>
    <property type="match status" value="1"/>
</dbReference>
<evidence type="ECO:0000256" key="1">
    <source>
        <dbReference type="ARBA" id="ARBA00005854"/>
    </source>
</evidence>
<reference evidence="8 10" key="2">
    <citation type="submission" date="2016-10" db="EMBL/GenBank/DDBJ databases">
        <authorList>
            <person name="Varghese N."/>
            <person name="Submissions S."/>
        </authorList>
    </citation>
    <scope>NUCLEOTIDE SEQUENCE [LARGE SCALE GENOMIC DNA]</scope>
    <source>
        <strain evidence="8 10">BS3652</strain>
    </source>
</reference>
<reference evidence="7 9" key="1">
    <citation type="submission" date="2015-02" db="EMBL/GenBank/DDBJ databases">
        <title>Pseudomonas helleri sp. nov. and Pseudomonas weihenstephanensis sp. nov., isolated from raw cows milk.</title>
        <authorList>
            <person name="von Neubeck M."/>
            <person name="Huptas C."/>
            <person name="Wenning M."/>
            <person name="Scherer S."/>
        </authorList>
    </citation>
    <scope>NUCLEOTIDE SEQUENCE [LARGE SCALE GENOMIC DNA]</scope>
    <source>
        <strain evidence="7 9">DSM 21104</strain>
    </source>
</reference>
<dbReference type="EMBL" id="JYLA01000003">
    <property type="protein sequence ID" value="KMM85486.1"/>
    <property type="molecule type" value="Genomic_DNA"/>
</dbReference>
<dbReference type="InterPro" id="IPR006140">
    <property type="entry name" value="D-isomer_DH_NAD-bd"/>
</dbReference>
<keyword evidence="7" id="KW-0670">Pyruvate</keyword>